<dbReference type="KEGG" id="amt:Amet_2422"/>
<dbReference type="eggNOG" id="ENOG50333M7">
    <property type="taxonomic scope" value="Bacteria"/>
</dbReference>
<dbReference type="HOGENOM" id="CLU_151180_0_0_9"/>
<dbReference type="AlphaFoldDB" id="A6TQV8"/>
<dbReference type="InterPro" id="IPR038559">
    <property type="entry name" value="XkdN-like_sf"/>
</dbReference>
<evidence type="ECO:0000313" key="2">
    <source>
        <dbReference type="Proteomes" id="UP000001572"/>
    </source>
</evidence>
<dbReference type="Gene3D" id="3.30.2220.30">
    <property type="match status" value="1"/>
</dbReference>
<gene>
    <name evidence="1" type="ordered locus">Amet_2422</name>
</gene>
<dbReference type="Proteomes" id="UP000001572">
    <property type="component" value="Chromosome"/>
</dbReference>
<sequence>MAKKPVIKKLTLNDLMQQREKYEVKQDTKEEVLLRRGDDQVTITIKKPTRSLCLECITLSQDENRQEQADINMVYNIVVEPNLKDTNLHKAYGCIEPIEIVEKIFETGEIAQISGYGMELAGYGNEMKAIKDIKN</sequence>
<keyword evidence="2" id="KW-1185">Reference proteome</keyword>
<dbReference type="OrthoDB" id="1807498at2"/>
<dbReference type="EMBL" id="CP000724">
    <property type="protein sequence ID" value="ABR48576.1"/>
    <property type="molecule type" value="Genomic_DNA"/>
</dbReference>
<dbReference type="STRING" id="293826.Amet_2422"/>
<organism evidence="1 2">
    <name type="scientific">Alkaliphilus metalliredigens (strain QYMF)</name>
    <dbReference type="NCBI Taxonomy" id="293826"/>
    <lineage>
        <taxon>Bacteria</taxon>
        <taxon>Bacillati</taxon>
        <taxon>Bacillota</taxon>
        <taxon>Clostridia</taxon>
        <taxon>Peptostreptococcales</taxon>
        <taxon>Natronincolaceae</taxon>
        <taxon>Alkaliphilus</taxon>
    </lineage>
</organism>
<proteinExistence type="predicted"/>
<evidence type="ECO:0008006" key="3">
    <source>
        <dbReference type="Google" id="ProtNLM"/>
    </source>
</evidence>
<accession>A6TQV8</accession>
<reference evidence="2" key="1">
    <citation type="journal article" date="2016" name="Genome Announc.">
        <title>Complete genome sequence of Alkaliphilus metalliredigens strain QYMF, an alkaliphilic and metal-reducing bacterium isolated from borax-contaminated leachate ponds.</title>
        <authorList>
            <person name="Hwang C."/>
            <person name="Copeland A."/>
            <person name="Lucas S."/>
            <person name="Lapidus A."/>
            <person name="Barry K."/>
            <person name="Detter J.C."/>
            <person name="Glavina Del Rio T."/>
            <person name="Hammon N."/>
            <person name="Israni S."/>
            <person name="Dalin E."/>
            <person name="Tice H."/>
            <person name="Pitluck S."/>
            <person name="Chertkov O."/>
            <person name="Brettin T."/>
            <person name="Bruce D."/>
            <person name="Han C."/>
            <person name="Schmutz J."/>
            <person name="Larimer F."/>
            <person name="Land M.L."/>
            <person name="Hauser L."/>
            <person name="Kyrpides N."/>
            <person name="Mikhailova N."/>
            <person name="Ye Q."/>
            <person name="Zhou J."/>
            <person name="Richardson P."/>
            <person name="Fields M.W."/>
        </authorList>
    </citation>
    <scope>NUCLEOTIDE SEQUENCE [LARGE SCALE GENOMIC DNA]</scope>
    <source>
        <strain evidence="2">QYMF</strain>
    </source>
</reference>
<name>A6TQV8_ALKMQ</name>
<dbReference type="Pfam" id="PF08890">
    <property type="entry name" value="Phage_TAC_5"/>
    <property type="match status" value="1"/>
</dbReference>
<evidence type="ECO:0000313" key="1">
    <source>
        <dbReference type="EMBL" id="ABR48576.1"/>
    </source>
</evidence>
<dbReference type="InterPro" id="IPR014986">
    <property type="entry name" value="XkdN-like"/>
</dbReference>
<protein>
    <recommendedName>
        <fullName evidence="3">Phage XkdN-like protein</fullName>
    </recommendedName>
</protein>
<dbReference type="RefSeq" id="WP_012063551.1">
    <property type="nucleotide sequence ID" value="NC_009633.1"/>
</dbReference>